<gene>
    <name evidence="1" type="ORF">BWI75_03360</name>
</gene>
<sequence length="132" mass="14977">MLVRLIAIALFVLLTACSGGVEPSNKLVQQAIALQLEQTQQQLSQQLGVHLQGIEVEHVAVTQRELLQIHSLPVSHVRGTYNLTLKLPRKVTQKQNSFDVYLQRQQEGKTWRLLIPQAGKDKSITWLSYLIR</sequence>
<evidence type="ECO:0008006" key="3">
    <source>
        <dbReference type="Google" id="ProtNLM"/>
    </source>
</evidence>
<evidence type="ECO:0000313" key="1">
    <source>
        <dbReference type="EMBL" id="MUL35418.1"/>
    </source>
</evidence>
<dbReference type="PROSITE" id="PS51257">
    <property type="entry name" value="PROKAR_LIPOPROTEIN"/>
    <property type="match status" value="1"/>
</dbReference>
<proteinExistence type="predicted"/>
<organism evidence="1 2">
    <name type="scientific">Gloeocapsopsis dulcis AAB1 = 1H9</name>
    <dbReference type="NCBI Taxonomy" id="1433147"/>
    <lineage>
        <taxon>Bacteria</taxon>
        <taxon>Bacillati</taxon>
        <taxon>Cyanobacteriota</taxon>
        <taxon>Cyanophyceae</taxon>
        <taxon>Oscillatoriophycideae</taxon>
        <taxon>Chroococcales</taxon>
        <taxon>Chroococcaceae</taxon>
        <taxon>Gloeocapsopsis</taxon>
        <taxon>Gloeocapsopsis dulcis</taxon>
    </lineage>
</organism>
<evidence type="ECO:0000313" key="2">
    <source>
        <dbReference type="Proteomes" id="UP000441797"/>
    </source>
</evidence>
<dbReference type="OrthoDB" id="468126at2"/>
<accession>A0A6N8FQ95</accession>
<dbReference type="RefSeq" id="WP_105218076.1">
    <property type="nucleotide sequence ID" value="NZ_CAWNSU010000075.1"/>
</dbReference>
<dbReference type="AlphaFoldDB" id="A0A6N8FQ95"/>
<protein>
    <recommendedName>
        <fullName evidence="3">Lipoprotein</fullName>
    </recommendedName>
</protein>
<name>A0A6N8FQ95_9CHRO</name>
<dbReference type="EMBL" id="NAPY01000003">
    <property type="protein sequence ID" value="MUL35418.1"/>
    <property type="molecule type" value="Genomic_DNA"/>
</dbReference>
<reference evidence="1 2" key="1">
    <citation type="journal article" date="2019" name="Front. Microbiol.">
        <title>Genomic Features for Desiccation Tolerance and Sugar Biosynthesis in the Extremophile Gloeocapsopsis sp. UTEX B3054.</title>
        <authorList>
            <person name="Urrejola C."/>
            <person name="Alcorta J."/>
            <person name="Salas L."/>
            <person name="Vasquez M."/>
            <person name="Polz M.F."/>
            <person name="Vicuna R."/>
            <person name="Diez B."/>
        </authorList>
    </citation>
    <scope>NUCLEOTIDE SEQUENCE [LARGE SCALE GENOMIC DNA]</scope>
    <source>
        <strain evidence="1 2">1H9</strain>
    </source>
</reference>
<comment type="caution">
    <text evidence="1">The sequence shown here is derived from an EMBL/GenBank/DDBJ whole genome shotgun (WGS) entry which is preliminary data.</text>
</comment>
<keyword evidence="2" id="KW-1185">Reference proteome</keyword>
<dbReference type="Proteomes" id="UP000441797">
    <property type="component" value="Unassembled WGS sequence"/>
</dbReference>